<gene>
    <name evidence="3" type="ORF">HMPREF9332_01338</name>
</gene>
<dbReference type="PANTHER" id="PTHR12558:SF13">
    <property type="entry name" value="CELL DIVISION CYCLE PROTEIN 27 HOMOLOG"/>
    <property type="match status" value="1"/>
</dbReference>
<feature type="signal peptide" evidence="2">
    <location>
        <begin position="1"/>
        <end position="39"/>
    </location>
</feature>
<dbReference type="InterPro" id="IPR011990">
    <property type="entry name" value="TPR-like_helical_dom_sf"/>
</dbReference>
<dbReference type="Gene3D" id="1.25.40.10">
    <property type="entry name" value="Tetratricopeptide repeat domain"/>
    <property type="match status" value="4"/>
</dbReference>
<reference evidence="3 4" key="1">
    <citation type="submission" date="2011-08" db="EMBL/GenBank/DDBJ databases">
        <title>The Genome Sequence of Prevotella sp. oral taxon 302 str. F0323.</title>
        <authorList>
            <consortium name="The Broad Institute Genome Sequencing Platform"/>
            <person name="Earl A."/>
            <person name="Ward D."/>
            <person name="Feldgarden M."/>
            <person name="Gevers D."/>
            <person name="Izard J."/>
            <person name="Blanton J.M."/>
            <person name="Baranova O.V."/>
            <person name="Tanner A.C."/>
            <person name="Dewhirst F.E."/>
            <person name="Young S.K."/>
            <person name="Zeng Q."/>
            <person name="Gargeya S."/>
            <person name="Fitzgerald M."/>
            <person name="Haas B."/>
            <person name="Abouelleil A."/>
            <person name="Alvarado L."/>
            <person name="Arachchi H.M."/>
            <person name="Berlin A."/>
            <person name="Brown A."/>
            <person name="Chapman S.B."/>
            <person name="Chen Z."/>
            <person name="Dunbar C."/>
            <person name="Freedman E."/>
            <person name="Gearin G."/>
            <person name="Gellesch M."/>
            <person name="Goldberg J."/>
            <person name="Griggs A."/>
            <person name="Gujja S."/>
            <person name="Heiman D."/>
            <person name="Howarth C."/>
            <person name="Larson L."/>
            <person name="Lui A."/>
            <person name="MacDonald P.J.P."/>
            <person name="Montmayeur A."/>
            <person name="Murphy C."/>
            <person name="Neiman D."/>
            <person name="Pearson M."/>
            <person name="Priest M."/>
            <person name="Roberts A."/>
            <person name="Saif S."/>
            <person name="Shea T."/>
            <person name="Shenoy N."/>
            <person name="Sisk P."/>
            <person name="Stolte C."/>
            <person name="Sykes S."/>
            <person name="Wortman J."/>
            <person name="Nusbaum C."/>
            <person name="Birren B."/>
        </authorList>
    </citation>
    <scope>NUCLEOTIDE SEQUENCE [LARGE SCALE GENOMIC DNA]</scope>
    <source>
        <strain evidence="3 4">F0323</strain>
    </source>
</reference>
<name>G5GCN7_9BACT</name>
<keyword evidence="4" id="KW-1185">Reference proteome</keyword>
<proteinExistence type="predicted"/>
<organism evidence="3 4">
    <name type="scientific">Alloprevotella rava F0323</name>
    <dbReference type="NCBI Taxonomy" id="679199"/>
    <lineage>
        <taxon>Bacteria</taxon>
        <taxon>Pseudomonadati</taxon>
        <taxon>Bacteroidota</taxon>
        <taxon>Bacteroidia</taxon>
        <taxon>Bacteroidales</taxon>
        <taxon>Prevotellaceae</taxon>
        <taxon>Alloprevotella</taxon>
    </lineage>
</organism>
<feature type="chain" id="PRO_5003476917" description="Tetratricopeptide repeat-like domain-containing protein" evidence="2">
    <location>
        <begin position="40"/>
        <end position="607"/>
    </location>
</feature>
<evidence type="ECO:0008006" key="5">
    <source>
        <dbReference type="Google" id="ProtNLM"/>
    </source>
</evidence>
<dbReference type="SMART" id="SM00028">
    <property type="entry name" value="TPR"/>
    <property type="match status" value="6"/>
</dbReference>
<dbReference type="InterPro" id="IPR019734">
    <property type="entry name" value="TPR_rpt"/>
</dbReference>
<dbReference type="STRING" id="679199.HMPREF9332_01338"/>
<dbReference type="AlphaFoldDB" id="G5GCN7"/>
<sequence length="607" mass="69914">MILKDTYKVKNSWKYQMWAHSCLLVVLLLSVGCSAPQSAQKDKDATEHEVPRRTLSYEQQRRFNDLYLEAVRQREKNNYDASYDLLTGALELNPDASEAVFDMAILKLAQAGAFDTTLVNEGDSLLRRAVDLAPANRFYKETLANELIRRADFKGAMQLYEELAAVEPSEETLGTLMKLYEQTGNFRGAIQTINRLEDIVGPNEDLALEKFQMYISQKDDDHAYKTIEDLCAEYPNELKYRVLLGDLYFQNGHPEQAAMVYRDVLTSEPDNAFAQISMLAYYNQTHQDSLYQQMVREVVLNPQTQSDAKVEAMRGYIGTTTQKGDSLAALPLFREALDQPQADRSLAELCAYYVAALDMPVDSLAPIMNKILEVEPDYKQARLQLLQIAINQQNQKEVLRLCHEGINYSPSEIVFYYYEGATLLQQDRTEEALKVLYEGISRIDNESDKETASDMLSMLADIEHEKGRHEKAFSLYKQAADLNPNNLLCLNNYAYFLSLERRNLDQAEAMSRKTVDAEPQNSTYLDTYAWILYQNRRYQQARIYIDQTLKHTPSEEVSATLYLHAGDIYYRCGDRRKALAFWRKALNVSSDKKQRAQLRRKIQRRRP</sequence>
<dbReference type="PANTHER" id="PTHR12558">
    <property type="entry name" value="CELL DIVISION CYCLE 16,23,27"/>
    <property type="match status" value="1"/>
</dbReference>
<comment type="caution">
    <text evidence="3">The sequence shown here is derived from an EMBL/GenBank/DDBJ whole genome shotgun (WGS) entry which is preliminary data.</text>
</comment>
<dbReference type="SUPFAM" id="SSF48452">
    <property type="entry name" value="TPR-like"/>
    <property type="match status" value="3"/>
</dbReference>
<keyword evidence="1" id="KW-0802">TPR repeat</keyword>
<dbReference type="PROSITE" id="PS50005">
    <property type="entry name" value="TPR"/>
    <property type="match status" value="3"/>
</dbReference>
<evidence type="ECO:0000313" key="3">
    <source>
        <dbReference type="EMBL" id="EHG22533.1"/>
    </source>
</evidence>
<feature type="repeat" description="TPR" evidence="1">
    <location>
        <begin position="238"/>
        <end position="271"/>
    </location>
</feature>
<protein>
    <recommendedName>
        <fullName evidence="5">Tetratricopeptide repeat-like domain-containing protein</fullName>
    </recommendedName>
</protein>
<dbReference type="Proteomes" id="UP000015993">
    <property type="component" value="Unassembled WGS sequence"/>
</dbReference>
<evidence type="ECO:0000256" key="1">
    <source>
        <dbReference type="PROSITE-ProRule" id="PRU00339"/>
    </source>
</evidence>
<dbReference type="PROSITE" id="PS51257">
    <property type="entry name" value="PROKAR_LIPOPROTEIN"/>
    <property type="match status" value="1"/>
</dbReference>
<feature type="repeat" description="TPR" evidence="1">
    <location>
        <begin position="453"/>
        <end position="486"/>
    </location>
</feature>
<accession>G5GCN7</accession>
<dbReference type="Pfam" id="PF13181">
    <property type="entry name" value="TPR_8"/>
    <property type="match status" value="3"/>
</dbReference>
<dbReference type="EMBL" id="ACZK01000023">
    <property type="protein sequence ID" value="EHG22533.1"/>
    <property type="molecule type" value="Genomic_DNA"/>
</dbReference>
<keyword evidence="2" id="KW-0732">Signal</keyword>
<dbReference type="PATRIC" id="fig|679199.3.peg.1481"/>
<dbReference type="RefSeq" id="WP_009347816.1">
    <property type="nucleotide sequence ID" value="NZ_JH376831.1"/>
</dbReference>
<dbReference type="eggNOG" id="COG0457">
    <property type="taxonomic scope" value="Bacteria"/>
</dbReference>
<evidence type="ECO:0000256" key="2">
    <source>
        <dbReference type="SAM" id="SignalP"/>
    </source>
</evidence>
<feature type="repeat" description="TPR" evidence="1">
    <location>
        <begin position="559"/>
        <end position="592"/>
    </location>
</feature>
<dbReference type="HOGENOM" id="CLU_007251_3_1_10"/>
<evidence type="ECO:0000313" key="4">
    <source>
        <dbReference type="Proteomes" id="UP000015993"/>
    </source>
</evidence>
<dbReference type="OrthoDB" id="9814220at2"/>